<accession>A0A975BJS9</accession>
<dbReference type="Gene3D" id="1.10.1040.10">
    <property type="entry name" value="N-(1-d-carboxylethyl)-l-norvaline Dehydrogenase, domain 2"/>
    <property type="match status" value="1"/>
</dbReference>
<evidence type="ECO:0000256" key="8">
    <source>
        <dbReference type="ARBA" id="ARBA00048793"/>
    </source>
</evidence>
<dbReference type="NCBIfam" id="TIGR00745">
    <property type="entry name" value="apbA_panE"/>
    <property type="match status" value="1"/>
</dbReference>
<dbReference type="EMBL" id="CP061800">
    <property type="protein sequence ID" value="QTA86567.1"/>
    <property type="molecule type" value="Genomic_DNA"/>
</dbReference>
<proteinExistence type="inferred from homology"/>
<keyword evidence="5 9" id="KW-0521">NADP</keyword>
<evidence type="ECO:0000256" key="2">
    <source>
        <dbReference type="ARBA" id="ARBA00007870"/>
    </source>
</evidence>
<reference evidence="13" key="1">
    <citation type="journal article" date="2021" name="Microb. Physiol.">
        <title>Proteogenomic Insights into the Physiology of Marine, Sulfate-Reducing, Filamentous Desulfonema limicola and Desulfonema magnum.</title>
        <authorList>
            <person name="Schnaars V."/>
            <person name="Wohlbrand L."/>
            <person name="Scheve S."/>
            <person name="Hinrichs C."/>
            <person name="Reinhardt R."/>
            <person name="Rabus R."/>
        </authorList>
    </citation>
    <scope>NUCLEOTIDE SEQUENCE</scope>
    <source>
        <strain evidence="13">4be13</strain>
    </source>
</reference>
<dbReference type="Pfam" id="PF08546">
    <property type="entry name" value="ApbA_C"/>
    <property type="match status" value="1"/>
</dbReference>
<feature type="domain" description="Ketopantoate reductase C-terminal" evidence="12">
    <location>
        <begin position="190"/>
        <end position="312"/>
    </location>
</feature>
<comment type="pathway">
    <text evidence="1 9">Cofactor biosynthesis; (R)-pantothenate biosynthesis; (R)-pantoate from 3-methyl-2-oxobutanoate: step 2/2.</text>
</comment>
<comment type="catalytic activity">
    <reaction evidence="8 9">
        <text>(R)-pantoate + NADP(+) = 2-dehydropantoate + NADPH + H(+)</text>
        <dbReference type="Rhea" id="RHEA:16233"/>
        <dbReference type="ChEBI" id="CHEBI:11561"/>
        <dbReference type="ChEBI" id="CHEBI:15378"/>
        <dbReference type="ChEBI" id="CHEBI:15980"/>
        <dbReference type="ChEBI" id="CHEBI:57783"/>
        <dbReference type="ChEBI" id="CHEBI:58349"/>
        <dbReference type="EC" id="1.1.1.169"/>
    </reaction>
</comment>
<dbReference type="InterPro" id="IPR036291">
    <property type="entry name" value="NAD(P)-bd_dom_sf"/>
</dbReference>
<dbReference type="InterPro" id="IPR013752">
    <property type="entry name" value="KPA_reductase"/>
</dbReference>
<keyword evidence="10" id="KW-1133">Transmembrane helix</keyword>
<feature type="domain" description="Ketopantoate reductase N-terminal" evidence="11">
    <location>
        <begin position="13"/>
        <end position="150"/>
    </location>
</feature>
<feature type="transmembrane region" description="Helical" evidence="10">
    <location>
        <begin position="12"/>
        <end position="33"/>
    </location>
</feature>
<dbReference type="InterPro" id="IPR003710">
    <property type="entry name" value="ApbA"/>
</dbReference>
<evidence type="ECO:0000256" key="6">
    <source>
        <dbReference type="ARBA" id="ARBA00023002"/>
    </source>
</evidence>
<gene>
    <name evidence="13" type="ORF">dnm_025910</name>
</gene>
<dbReference type="Proteomes" id="UP000663722">
    <property type="component" value="Chromosome"/>
</dbReference>
<evidence type="ECO:0000256" key="9">
    <source>
        <dbReference type="RuleBase" id="RU362068"/>
    </source>
</evidence>
<keyword evidence="10" id="KW-0812">Transmembrane</keyword>
<protein>
    <recommendedName>
        <fullName evidence="4 9">2-dehydropantoate 2-reductase</fullName>
        <ecNumber evidence="3 9">1.1.1.169</ecNumber>
    </recommendedName>
    <alternativeName>
        <fullName evidence="7 9">Ketopantoate reductase</fullName>
    </alternativeName>
</protein>
<dbReference type="Gene3D" id="3.40.50.720">
    <property type="entry name" value="NAD(P)-binding Rossmann-like Domain"/>
    <property type="match status" value="1"/>
</dbReference>
<dbReference type="InterPro" id="IPR013328">
    <property type="entry name" value="6PGD_dom2"/>
</dbReference>
<dbReference type="GO" id="GO:0008677">
    <property type="term" value="F:2-dehydropantoate 2-reductase activity"/>
    <property type="evidence" value="ECO:0007669"/>
    <property type="project" value="UniProtKB-EC"/>
</dbReference>
<dbReference type="PANTHER" id="PTHR21708:SF26">
    <property type="entry name" value="2-DEHYDROPANTOATE 2-REDUCTASE"/>
    <property type="match status" value="1"/>
</dbReference>
<organism evidence="13 14">
    <name type="scientific">Desulfonema magnum</name>
    <dbReference type="NCBI Taxonomy" id="45655"/>
    <lineage>
        <taxon>Bacteria</taxon>
        <taxon>Pseudomonadati</taxon>
        <taxon>Thermodesulfobacteriota</taxon>
        <taxon>Desulfobacteria</taxon>
        <taxon>Desulfobacterales</taxon>
        <taxon>Desulfococcaceae</taxon>
        <taxon>Desulfonema</taxon>
    </lineage>
</organism>
<evidence type="ECO:0000256" key="4">
    <source>
        <dbReference type="ARBA" id="ARBA00019465"/>
    </source>
</evidence>
<dbReference type="InterPro" id="IPR013332">
    <property type="entry name" value="KPR_N"/>
</dbReference>
<keyword evidence="9" id="KW-0566">Pantothenate biosynthesis</keyword>
<dbReference type="EC" id="1.1.1.169" evidence="3 9"/>
<keyword evidence="10" id="KW-0472">Membrane</keyword>
<dbReference type="RefSeq" id="WP_207682155.1">
    <property type="nucleotide sequence ID" value="NZ_CP061800.1"/>
</dbReference>
<dbReference type="GO" id="GO:0005737">
    <property type="term" value="C:cytoplasm"/>
    <property type="evidence" value="ECO:0007669"/>
    <property type="project" value="TreeGrafter"/>
</dbReference>
<dbReference type="GO" id="GO:0015940">
    <property type="term" value="P:pantothenate biosynthetic process"/>
    <property type="evidence" value="ECO:0007669"/>
    <property type="project" value="UniProtKB-KW"/>
</dbReference>
<name>A0A975BJS9_9BACT</name>
<dbReference type="PRINTS" id="PR00420">
    <property type="entry name" value="RNGMNOXGNASE"/>
</dbReference>
<dbReference type="Pfam" id="PF02558">
    <property type="entry name" value="ApbA"/>
    <property type="match status" value="1"/>
</dbReference>
<evidence type="ECO:0000313" key="14">
    <source>
        <dbReference type="Proteomes" id="UP000663722"/>
    </source>
</evidence>
<evidence type="ECO:0000259" key="12">
    <source>
        <dbReference type="Pfam" id="PF08546"/>
    </source>
</evidence>
<evidence type="ECO:0000256" key="1">
    <source>
        <dbReference type="ARBA" id="ARBA00004994"/>
    </source>
</evidence>
<comment type="similarity">
    <text evidence="2 9">Belongs to the ketopantoate reductase family.</text>
</comment>
<dbReference type="AlphaFoldDB" id="A0A975BJS9"/>
<evidence type="ECO:0000259" key="11">
    <source>
        <dbReference type="Pfam" id="PF02558"/>
    </source>
</evidence>
<keyword evidence="6 9" id="KW-0560">Oxidoreductase</keyword>
<dbReference type="KEGG" id="dmm:dnm_025910"/>
<dbReference type="SUPFAM" id="SSF48179">
    <property type="entry name" value="6-phosphogluconate dehydrogenase C-terminal domain-like"/>
    <property type="match status" value="1"/>
</dbReference>
<evidence type="ECO:0000256" key="10">
    <source>
        <dbReference type="SAM" id="Phobius"/>
    </source>
</evidence>
<evidence type="ECO:0000256" key="7">
    <source>
        <dbReference type="ARBA" id="ARBA00032024"/>
    </source>
</evidence>
<sequence>MKEKTGFNPQSFAVIGAGPVGCIVAAFLAKGGYDVTLCDVIPELIEPATTPGIILEGAENLQQAVTRTCTNVDDLAANPPDVIIITVKATATPLIASAIESFYKEGMYVVSWQNGIDTELDIAKILGKKPVMRAVVNYGCGLVNPGHVRIPFHHPPHYIQELDPESAPATEAIAEAFTKSGLATSRTDQIVSMVWRKSVMNASTNPVCAVTDMTLGEALTDPFVSQAVRGLVKECIKVARGNEISLGWDYYPYCMEYMMGGGAHKPSMASDFAMKRRTEIDYLSGKIIEYGEQAGIETPCNTAIRAYVKALEAKF</sequence>
<comment type="function">
    <text evidence="9">Catalyzes the NADPH-dependent reduction of ketopantoate into pantoic acid.</text>
</comment>
<evidence type="ECO:0000313" key="13">
    <source>
        <dbReference type="EMBL" id="QTA86567.1"/>
    </source>
</evidence>
<dbReference type="InterPro" id="IPR051402">
    <property type="entry name" value="KPR-Related"/>
</dbReference>
<dbReference type="InterPro" id="IPR008927">
    <property type="entry name" value="6-PGluconate_DH-like_C_sf"/>
</dbReference>
<dbReference type="PANTHER" id="PTHR21708">
    <property type="entry name" value="PROBABLE 2-DEHYDROPANTOATE 2-REDUCTASE"/>
    <property type="match status" value="1"/>
</dbReference>
<keyword evidence="14" id="KW-1185">Reference proteome</keyword>
<evidence type="ECO:0000256" key="3">
    <source>
        <dbReference type="ARBA" id="ARBA00013014"/>
    </source>
</evidence>
<dbReference type="FunFam" id="1.10.1040.10:FF:000017">
    <property type="entry name" value="2-dehydropantoate 2-reductase"/>
    <property type="match status" value="1"/>
</dbReference>
<evidence type="ECO:0000256" key="5">
    <source>
        <dbReference type="ARBA" id="ARBA00022857"/>
    </source>
</evidence>
<dbReference type="SUPFAM" id="SSF51735">
    <property type="entry name" value="NAD(P)-binding Rossmann-fold domains"/>
    <property type="match status" value="1"/>
</dbReference>